<accession>A0ABR4PIF8</accession>
<dbReference type="Pfam" id="PF13632">
    <property type="entry name" value="Glyco_trans_2_3"/>
    <property type="match status" value="1"/>
</dbReference>
<dbReference type="EMBL" id="JBFCZG010000004">
    <property type="protein sequence ID" value="KAL3423124.1"/>
    <property type="molecule type" value="Genomic_DNA"/>
</dbReference>
<comment type="caution">
    <text evidence="4">The sequence shown here is derived from an EMBL/GenBank/DDBJ whole genome shotgun (WGS) entry which is preliminary data.</text>
</comment>
<dbReference type="InterPro" id="IPR001173">
    <property type="entry name" value="Glyco_trans_2-like"/>
</dbReference>
<keyword evidence="1" id="KW-0472">Membrane</keyword>
<keyword evidence="5" id="KW-1185">Reference proteome</keyword>
<keyword evidence="1" id="KW-0812">Transmembrane</keyword>
<evidence type="ECO:0000256" key="1">
    <source>
        <dbReference type="SAM" id="Phobius"/>
    </source>
</evidence>
<name>A0ABR4PIF8_9HELO</name>
<dbReference type="Proteomes" id="UP001629113">
    <property type="component" value="Unassembled WGS sequence"/>
</dbReference>
<dbReference type="Pfam" id="PF25550">
    <property type="entry name" value="DUF7928"/>
    <property type="match status" value="1"/>
</dbReference>
<dbReference type="InterPro" id="IPR029044">
    <property type="entry name" value="Nucleotide-diphossugar_trans"/>
</dbReference>
<dbReference type="PANTHER" id="PTHR35408:SF3">
    <property type="entry name" value="GLYCOSYLTRANSFERASE 2-LIKE DOMAIN-CONTAINING PROTEIN"/>
    <property type="match status" value="1"/>
</dbReference>
<evidence type="ECO:0000313" key="4">
    <source>
        <dbReference type="EMBL" id="KAL3423124.1"/>
    </source>
</evidence>
<protein>
    <submittedName>
        <fullName evidence="4">Glycosyltransferase family 2 protein</fullName>
    </submittedName>
</protein>
<feature type="transmembrane region" description="Helical" evidence="1">
    <location>
        <begin position="281"/>
        <end position="306"/>
    </location>
</feature>
<keyword evidence="1" id="KW-1133">Transmembrane helix</keyword>
<feature type="transmembrane region" description="Helical" evidence="1">
    <location>
        <begin position="750"/>
        <end position="770"/>
    </location>
</feature>
<feature type="transmembrane region" description="Helical" evidence="1">
    <location>
        <begin position="239"/>
        <end position="261"/>
    </location>
</feature>
<feature type="domain" description="DUF7928" evidence="3">
    <location>
        <begin position="63"/>
        <end position="214"/>
    </location>
</feature>
<evidence type="ECO:0000259" key="3">
    <source>
        <dbReference type="Pfam" id="PF25550"/>
    </source>
</evidence>
<feature type="transmembrane region" description="Helical" evidence="1">
    <location>
        <begin position="671"/>
        <end position="698"/>
    </location>
</feature>
<dbReference type="InterPro" id="IPR057688">
    <property type="entry name" value="DUF7928"/>
</dbReference>
<feature type="transmembrane region" description="Helical" evidence="1">
    <location>
        <begin position="835"/>
        <end position="855"/>
    </location>
</feature>
<feature type="transmembrane region" description="Helical" evidence="1">
    <location>
        <begin position="805"/>
        <end position="823"/>
    </location>
</feature>
<proteinExistence type="predicted"/>
<dbReference type="PANTHER" id="PTHR35408">
    <property type="entry name" value="CHROMOSOME 15, WHOLE GENOME SHOTGUN SEQUENCE"/>
    <property type="match status" value="1"/>
</dbReference>
<feature type="domain" description="Glycosyltransferase 2-like" evidence="2">
    <location>
        <begin position="481"/>
        <end position="691"/>
    </location>
</feature>
<evidence type="ECO:0000313" key="5">
    <source>
        <dbReference type="Proteomes" id="UP001629113"/>
    </source>
</evidence>
<dbReference type="SUPFAM" id="SSF53448">
    <property type="entry name" value="Nucleotide-diphospho-sugar transferases"/>
    <property type="match status" value="1"/>
</dbReference>
<feature type="transmembrane region" description="Helical" evidence="1">
    <location>
        <begin position="710"/>
        <end position="730"/>
    </location>
</feature>
<gene>
    <name evidence="4" type="ORF">PVAG01_04871</name>
</gene>
<dbReference type="Gene3D" id="3.90.550.10">
    <property type="entry name" value="Spore Coat Polysaccharide Biosynthesis Protein SpsA, Chain A"/>
    <property type="match status" value="1"/>
</dbReference>
<sequence>MGLISYFQTSTKEAAKRPRPNSLVVEASPATTNALRQEMYLDRGAVTSEPSLNNPIHSSVENIKHQVILNYLWQKQRGLMWITDLTGTNEGIMVRKNRTEYLCRPVNLSLSPFAAAMSLLNVQAAMTVNSSVVEPFLNWSPTAVDVPLMDGLRVQILPSLAELPRARRHQYAAFIRKEGILVVWEDDPTLLYDRAKTIEDALLQTVWKTGNSEKPAVSAAVSDVDSESANHLMEERPTVYVNTTVTSFAICLLVVLLGLGWTQIVMEVIVLKSYLSLAYLAMTPVTFFLALFFCNVVMSIIAQLLGPIQQLSQNSRFYSAKPPPRLFDSILPHVTIQCPVYKEGLAAVIEPTIKSIKKAISTYELQGGSANIFINDDGLQLLSEEDREARINFYADNGIGWTARPAHGQDGYLRKGKFKKASNMNFGLALSNSVEEKLKALNRPTGWTQVNEVEVFDTCLREVLTENTKAWADGNIRIGDYILLIDSDTEVPEDCLLDAAGEMDQSPEVGIIQFSSAVMQVSHNFFENGITFFTNLIYTAIRYSVSNGTVAAFVGHNAILRWSAVQATSFEDEDGVERFWSESCVSEDFDMALRLQMNGYIIRMAAWAGDGFKEGVSLTVYDELTRWQKYAYGCNELIFNPIRTWLWKSPFTPLFRRFLSSKIDISSKLGIISYIGTYYAIGAAWIFTVANYIFVGLWNGYLDKVYLDSWQIWIAITLVFSGAGNVGLAVMRHRSGEKSLISALLENFKWCVMFAIFFGGLSLHMSQAILCHMFEIDMSWGATSKEVEFSNFFLEVPKVLKSFKYTFAMSFLALVGIVIMATANFIPWSYNITEFIAIFPLAIMCASHLLLPIALNPEMMTFSW</sequence>
<evidence type="ECO:0000259" key="2">
    <source>
        <dbReference type="Pfam" id="PF13632"/>
    </source>
</evidence>
<reference evidence="4 5" key="1">
    <citation type="submission" date="2024-06" db="EMBL/GenBank/DDBJ databases">
        <title>Complete genome of Phlyctema vagabunda strain 19-DSS-EL-015.</title>
        <authorList>
            <person name="Fiorenzani C."/>
        </authorList>
    </citation>
    <scope>NUCLEOTIDE SEQUENCE [LARGE SCALE GENOMIC DNA]</scope>
    <source>
        <strain evidence="4 5">19-DSS-EL-015</strain>
    </source>
</reference>
<organism evidence="4 5">
    <name type="scientific">Phlyctema vagabunda</name>
    <dbReference type="NCBI Taxonomy" id="108571"/>
    <lineage>
        <taxon>Eukaryota</taxon>
        <taxon>Fungi</taxon>
        <taxon>Dikarya</taxon>
        <taxon>Ascomycota</taxon>
        <taxon>Pezizomycotina</taxon>
        <taxon>Leotiomycetes</taxon>
        <taxon>Helotiales</taxon>
        <taxon>Dermateaceae</taxon>
        <taxon>Phlyctema</taxon>
    </lineage>
</organism>